<dbReference type="GO" id="GO:0019136">
    <property type="term" value="F:deoxynucleoside kinase activity"/>
    <property type="evidence" value="ECO:0007669"/>
    <property type="project" value="InterPro"/>
</dbReference>
<dbReference type="InterPro" id="IPR027417">
    <property type="entry name" value="P-loop_NTPase"/>
</dbReference>
<comment type="similarity">
    <text evidence="1">Belongs to the DCK/DGK family.</text>
</comment>
<organism evidence="5 6">
    <name type="scientific">Potamilus streckersoni</name>
    <dbReference type="NCBI Taxonomy" id="2493646"/>
    <lineage>
        <taxon>Eukaryota</taxon>
        <taxon>Metazoa</taxon>
        <taxon>Spiralia</taxon>
        <taxon>Lophotrochozoa</taxon>
        <taxon>Mollusca</taxon>
        <taxon>Bivalvia</taxon>
        <taxon>Autobranchia</taxon>
        <taxon>Heteroconchia</taxon>
        <taxon>Palaeoheterodonta</taxon>
        <taxon>Unionida</taxon>
        <taxon>Unionoidea</taxon>
        <taxon>Unionidae</taxon>
        <taxon>Ambleminae</taxon>
        <taxon>Lampsilini</taxon>
        <taxon>Potamilus</taxon>
    </lineage>
</organism>
<dbReference type="SUPFAM" id="SSF52540">
    <property type="entry name" value="P-loop containing nucleoside triphosphate hydrolases"/>
    <property type="match status" value="1"/>
</dbReference>
<dbReference type="Pfam" id="PF01712">
    <property type="entry name" value="dNK"/>
    <property type="match status" value="1"/>
</dbReference>
<dbReference type="Gene3D" id="3.40.50.300">
    <property type="entry name" value="P-loop containing nucleotide triphosphate hydrolases"/>
    <property type="match status" value="1"/>
</dbReference>
<sequence>MLIKGLEVVNGFLKAHQIFIRALHISSIRHSFTVCVEGNIASGKTNFLEYFKKFSSLVEVHEEPVKKWQNLHGHNVLAKLYEDPKRWAMPFQTYVQQTLLEMHLKKQKCPIKLAERSIYSAKCCFVENLYRNNILADIDYIVLSEWFDWIMKNENIKVDLMVYLRTRPEVVYQRLKIRNRAEEQRVTLEHLQALHDCHEEWLIKKSKFPTPCHVLVLDANNNLPKMLKIYEEKKSEILFGLKDE</sequence>
<dbReference type="GO" id="GO:0005524">
    <property type="term" value="F:ATP binding"/>
    <property type="evidence" value="ECO:0007669"/>
    <property type="project" value="UniProtKB-KW"/>
</dbReference>
<proteinExistence type="inferred from homology"/>
<keyword evidence="3" id="KW-0067">ATP-binding</keyword>
<reference evidence="5" key="1">
    <citation type="journal article" date="2021" name="Genome Biol. Evol.">
        <title>A High-Quality Reference Genome for a Parasitic Bivalve with Doubly Uniparental Inheritance (Bivalvia: Unionida).</title>
        <authorList>
            <person name="Smith C.H."/>
        </authorList>
    </citation>
    <scope>NUCLEOTIDE SEQUENCE</scope>
    <source>
        <strain evidence="5">CHS0354</strain>
    </source>
</reference>
<feature type="active site" description="Proton acceptor" evidence="2">
    <location>
        <position position="115"/>
    </location>
</feature>
<dbReference type="CDD" id="cd01673">
    <property type="entry name" value="dNK"/>
    <property type="match status" value="1"/>
</dbReference>
<dbReference type="GO" id="GO:0005739">
    <property type="term" value="C:mitochondrion"/>
    <property type="evidence" value="ECO:0007669"/>
    <property type="project" value="TreeGrafter"/>
</dbReference>
<dbReference type="PIRSF" id="PIRSF000705">
    <property type="entry name" value="DNK"/>
    <property type="match status" value="1"/>
</dbReference>
<evidence type="ECO:0000256" key="3">
    <source>
        <dbReference type="PIRSR" id="PIRSR000705-3"/>
    </source>
</evidence>
<dbReference type="FunFam" id="3.40.50.300:FF:001571">
    <property type="entry name" value="Deoxynucleoside kinase"/>
    <property type="match status" value="1"/>
</dbReference>
<dbReference type="PANTHER" id="PTHR10513">
    <property type="entry name" value="DEOXYNUCLEOSIDE KINASE"/>
    <property type="match status" value="1"/>
</dbReference>
<dbReference type="AlphaFoldDB" id="A0AAE0VQR5"/>
<keyword evidence="3" id="KW-0547">Nucleotide-binding</keyword>
<dbReference type="InterPro" id="IPR002624">
    <property type="entry name" value="DCK/DGK"/>
</dbReference>
<dbReference type="PANTHER" id="PTHR10513:SF24">
    <property type="entry name" value="THYMIDINE KINASE 2, MITOCHONDRIAL"/>
    <property type="match status" value="1"/>
</dbReference>
<keyword evidence="6" id="KW-1185">Reference proteome</keyword>
<gene>
    <name evidence="5" type="ORF">CHS0354_014769</name>
</gene>
<evidence type="ECO:0000313" key="6">
    <source>
        <dbReference type="Proteomes" id="UP001195483"/>
    </source>
</evidence>
<evidence type="ECO:0000313" key="5">
    <source>
        <dbReference type="EMBL" id="KAK3586739.1"/>
    </source>
</evidence>
<evidence type="ECO:0000259" key="4">
    <source>
        <dbReference type="Pfam" id="PF01712"/>
    </source>
</evidence>
<dbReference type="Proteomes" id="UP001195483">
    <property type="component" value="Unassembled WGS sequence"/>
</dbReference>
<evidence type="ECO:0000256" key="1">
    <source>
        <dbReference type="ARBA" id="ARBA00007420"/>
    </source>
</evidence>
<feature type="binding site" evidence="3">
    <location>
        <begin position="174"/>
        <end position="178"/>
    </location>
    <ligand>
        <name>ATP</name>
        <dbReference type="ChEBI" id="CHEBI:30616"/>
    </ligand>
</feature>
<reference evidence="5" key="2">
    <citation type="journal article" date="2021" name="Genome Biol. Evol.">
        <title>Developing a high-quality reference genome for a parasitic bivalve with doubly uniparental inheritance (Bivalvia: Unionida).</title>
        <authorList>
            <person name="Smith C.H."/>
        </authorList>
    </citation>
    <scope>NUCLEOTIDE SEQUENCE</scope>
    <source>
        <strain evidence="5">CHS0354</strain>
        <tissue evidence="5">Mantle</tissue>
    </source>
</reference>
<accession>A0AAE0VQR5</accession>
<dbReference type="EMBL" id="JAEAOA010000903">
    <property type="protein sequence ID" value="KAK3586739.1"/>
    <property type="molecule type" value="Genomic_DNA"/>
</dbReference>
<reference evidence="5" key="3">
    <citation type="submission" date="2023-05" db="EMBL/GenBank/DDBJ databases">
        <authorList>
            <person name="Smith C.H."/>
        </authorList>
    </citation>
    <scope>NUCLEOTIDE SEQUENCE</scope>
    <source>
        <strain evidence="5">CHS0354</strain>
        <tissue evidence="5">Mantle</tissue>
    </source>
</reference>
<feature type="domain" description="Deoxynucleoside kinase" evidence="4">
    <location>
        <begin position="34"/>
        <end position="224"/>
    </location>
</feature>
<dbReference type="InterPro" id="IPR050566">
    <property type="entry name" value="Deoxyribonucleoside_kinase"/>
</dbReference>
<comment type="caution">
    <text evidence="5">The sequence shown here is derived from an EMBL/GenBank/DDBJ whole genome shotgun (WGS) entry which is preliminary data.</text>
</comment>
<name>A0AAE0VQR5_9BIVA</name>
<dbReference type="InterPro" id="IPR031314">
    <property type="entry name" value="DNK_dom"/>
</dbReference>
<protein>
    <recommendedName>
        <fullName evidence="4">Deoxynucleoside kinase domain-containing protein</fullName>
    </recommendedName>
</protein>
<evidence type="ECO:0000256" key="2">
    <source>
        <dbReference type="PIRSR" id="PIRSR000705-1"/>
    </source>
</evidence>